<dbReference type="InterPro" id="IPR012610">
    <property type="entry name" value="SASP_SspH"/>
</dbReference>
<keyword evidence="3 4" id="KW-0749">Sporulation</keyword>
<evidence type="ECO:0000256" key="2">
    <source>
        <dbReference type="ARBA" id="ARBA00006573"/>
    </source>
</evidence>
<keyword evidence="6" id="KW-1185">Reference proteome</keyword>
<dbReference type="AlphaFoldDB" id="A0A1H9M5W7"/>
<reference evidence="5 6" key="1">
    <citation type="submission" date="2016-10" db="EMBL/GenBank/DDBJ databases">
        <authorList>
            <person name="de Groot N.N."/>
        </authorList>
    </citation>
    <scope>NUCLEOTIDE SEQUENCE [LARGE SCALE GENOMIC DNA]</scope>
    <source>
        <strain evidence="5 6">CGMCC 1.7727</strain>
    </source>
</reference>
<comment type="subcellular location">
    <subcellularLocation>
        <location evidence="1 4">Spore core</location>
    </subcellularLocation>
</comment>
<sequence length="59" mass="6830">MDAERAQEILNSPDMFHVTHNGEKIYIEHVDRSNGQATVHPLHDPNKKYSVTIDQLMEQ</sequence>
<accession>A0A1H9M5W7</accession>
<evidence type="ECO:0000313" key="6">
    <source>
        <dbReference type="Proteomes" id="UP000199687"/>
    </source>
</evidence>
<organism evidence="5 6">
    <name type="scientific">Gracilibacillus ureilyticus</name>
    <dbReference type="NCBI Taxonomy" id="531814"/>
    <lineage>
        <taxon>Bacteria</taxon>
        <taxon>Bacillati</taxon>
        <taxon>Bacillota</taxon>
        <taxon>Bacilli</taxon>
        <taxon>Bacillales</taxon>
        <taxon>Bacillaceae</taxon>
        <taxon>Gracilibacillus</taxon>
    </lineage>
</organism>
<proteinExistence type="evidence at transcript level"/>
<dbReference type="OrthoDB" id="1683648at2"/>
<dbReference type="RefSeq" id="WP_089738728.1">
    <property type="nucleotide sequence ID" value="NZ_FOGL01000001.1"/>
</dbReference>
<protein>
    <recommendedName>
        <fullName evidence="4">Small, acid-soluble spore protein H</fullName>
        <shortName evidence="4">SASP H</shortName>
    </recommendedName>
</protein>
<evidence type="ECO:0000256" key="4">
    <source>
        <dbReference type="HAMAP-Rule" id="MF_00667"/>
    </source>
</evidence>
<dbReference type="GO" id="GO:0030436">
    <property type="term" value="P:asexual sporulation"/>
    <property type="evidence" value="ECO:0007669"/>
    <property type="project" value="UniProtKB-UniRule"/>
</dbReference>
<dbReference type="Pfam" id="PF08141">
    <property type="entry name" value="SspH"/>
    <property type="match status" value="1"/>
</dbReference>
<evidence type="ECO:0000256" key="1">
    <source>
        <dbReference type="ARBA" id="ARBA00004288"/>
    </source>
</evidence>
<gene>
    <name evidence="4" type="primary">sspH</name>
    <name evidence="5" type="ORF">SAMN04487944_101566</name>
</gene>
<dbReference type="GO" id="GO:0042601">
    <property type="term" value="C:endospore-forming forespore"/>
    <property type="evidence" value="ECO:0007669"/>
    <property type="project" value="InterPro"/>
</dbReference>
<dbReference type="HAMAP" id="MF_00667">
    <property type="entry name" value="SspH"/>
    <property type="match status" value="1"/>
</dbReference>
<dbReference type="STRING" id="531814.SAMN04487944_101566"/>
<dbReference type="NCBIfam" id="TIGR02861">
    <property type="entry name" value="SASP_H"/>
    <property type="match status" value="1"/>
</dbReference>
<dbReference type="GO" id="GO:0030435">
    <property type="term" value="P:sporulation resulting in formation of a cellular spore"/>
    <property type="evidence" value="ECO:0007669"/>
    <property type="project" value="UniProtKB-KW"/>
</dbReference>
<dbReference type="EMBL" id="FOGL01000001">
    <property type="protein sequence ID" value="SER18951.1"/>
    <property type="molecule type" value="Genomic_DNA"/>
</dbReference>
<comment type="similarity">
    <text evidence="2 4">Belongs to the SspH family.</text>
</comment>
<evidence type="ECO:0000313" key="5">
    <source>
        <dbReference type="EMBL" id="SER18951.1"/>
    </source>
</evidence>
<evidence type="ECO:0000256" key="3">
    <source>
        <dbReference type="ARBA" id="ARBA00022969"/>
    </source>
</evidence>
<dbReference type="Proteomes" id="UP000199687">
    <property type="component" value="Unassembled WGS sequence"/>
</dbReference>
<comment type="induction">
    <text evidence="4">Expressed only in the forespore compartment of sporulating cells.</text>
</comment>
<name>A0A1H9M5W7_9BACI</name>